<dbReference type="EMBL" id="JAWQEG010000033">
    <property type="protein sequence ID" value="KAK3895628.1"/>
    <property type="molecule type" value="Genomic_DNA"/>
</dbReference>
<gene>
    <name evidence="2" type="ORF">Pcinc_000551</name>
</gene>
<protein>
    <recommendedName>
        <fullName evidence="1">PiggyBac transposable element-derived protein domain-containing protein</fullName>
    </recommendedName>
</protein>
<dbReference type="Proteomes" id="UP001286313">
    <property type="component" value="Unassembled WGS sequence"/>
</dbReference>
<evidence type="ECO:0000313" key="3">
    <source>
        <dbReference type="Proteomes" id="UP001286313"/>
    </source>
</evidence>
<dbReference type="PANTHER" id="PTHR47055:SF3">
    <property type="entry name" value="PHORBOL-ESTER_DAG-TYPE DOMAIN-CONTAINING PROTEIN"/>
    <property type="match status" value="1"/>
</dbReference>
<name>A0AAE1L4N6_PETCI</name>
<dbReference type="Pfam" id="PF13843">
    <property type="entry name" value="DDE_Tnp_1_7"/>
    <property type="match status" value="1"/>
</dbReference>
<proteinExistence type="predicted"/>
<reference evidence="2" key="1">
    <citation type="submission" date="2023-10" db="EMBL/GenBank/DDBJ databases">
        <title>Genome assemblies of two species of porcelain crab, Petrolisthes cinctipes and Petrolisthes manimaculis (Anomura: Porcellanidae).</title>
        <authorList>
            <person name="Angst P."/>
        </authorList>
    </citation>
    <scope>NUCLEOTIDE SEQUENCE</scope>
    <source>
        <strain evidence="2">PB745_01</strain>
        <tissue evidence="2">Gill</tissue>
    </source>
</reference>
<keyword evidence="3" id="KW-1185">Reference proteome</keyword>
<dbReference type="GO" id="GO:0043565">
    <property type="term" value="F:sequence-specific DNA binding"/>
    <property type="evidence" value="ECO:0007669"/>
    <property type="project" value="TreeGrafter"/>
</dbReference>
<dbReference type="InterPro" id="IPR052638">
    <property type="entry name" value="PiggyBac_TE-derived"/>
</dbReference>
<dbReference type="InterPro" id="IPR029526">
    <property type="entry name" value="PGBD"/>
</dbReference>
<organism evidence="2 3">
    <name type="scientific">Petrolisthes cinctipes</name>
    <name type="common">Flat porcelain crab</name>
    <dbReference type="NCBI Taxonomy" id="88211"/>
    <lineage>
        <taxon>Eukaryota</taxon>
        <taxon>Metazoa</taxon>
        <taxon>Ecdysozoa</taxon>
        <taxon>Arthropoda</taxon>
        <taxon>Crustacea</taxon>
        <taxon>Multicrustacea</taxon>
        <taxon>Malacostraca</taxon>
        <taxon>Eumalacostraca</taxon>
        <taxon>Eucarida</taxon>
        <taxon>Decapoda</taxon>
        <taxon>Pleocyemata</taxon>
        <taxon>Anomura</taxon>
        <taxon>Galatheoidea</taxon>
        <taxon>Porcellanidae</taxon>
        <taxon>Petrolisthes</taxon>
    </lineage>
</organism>
<evidence type="ECO:0000259" key="1">
    <source>
        <dbReference type="Pfam" id="PF13843"/>
    </source>
</evidence>
<comment type="caution">
    <text evidence="2">The sequence shown here is derived from an EMBL/GenBank/DDBJ whole genome shotgun (WGS) entry which is preliminary data.</text>
</comment>
<sequence length="484" mass="56223">MGQSSQSGRRLSRFKYLETAKDAGERSKSHEVDVVLLPPTDGDRPIESYEEDDDVLDKDLIPKEVSGEVEVHEEVEEEDAADVTDNQETQRWRRVERLSLQSHKVPSKTDENHCGKEPYEIFKVFFGREIIHHITEQINLYAVRDKNDSKFCVTEGEIRKFLVLLLISGHHSLPSENYYWSTSEDMPEPLFGKTMSRDRFRIIKRYLHLADNAYLAALKMAKVLLLLEMFRRNYQQFGVCHEFLSIDESMIPYHGHHSAKQFIRNKPVRFWYKMWMLCGVDGYPYNFSIYCGKESDRKTPLESRVVNEMLQPIESADHHVVFFDNFFTSHSLLTELAEKGIRACGTVRENRTGKCPLPSKKNVEKQEGGYFDDKSDGTVLFARWNDNSAETIASNYYGVNPIQTVERRVKNVSKKSVSQPHLIKMYNKGMGGIDVCDRMLASYRPWLRSKKWWCNIFSNILNMAVVAAYRFHQHTNASMAISHF</sequence>
<evidence type="ECO:0000313" key="2">
    <source>
        <dbReference type="EMBL" id="KAK3895628.1"/>
    </source>
</evidence>
<dbReference type="AlphaFoldDB" id="A0AAE1L4N6"/>
<feature type="domain" description="PiggyBac transposable element-derived protein" evidence="1">
    <location>
        <begin position="118"/>
        <end position="469"/>
    </location>
</feature>
<dbReference type="PANTHER" id="PTHR47055">
    <property type="entry name" value="DDE_TNP_1_7 DOMAIN-CONTAINING PROTEIN"/>
    <property type="match status" value="1"/>
</dbReference>
<accession>A0AAE1L4N6</accession>